<feature type="region of interest" description="SAW" evidence="3">
    <location>
        <begin position="693"/>
        <end position="774"/>
    </location>
</feature>
<organism evidence="5">
    <name type="scientific">Salvia splendens</name>
    <name type="common">Scarlet sage</name>
    <dbReference type="NCBI Taxonomy" id="180675"/>
    <lineage>
        <taxon>Eukaryota</taxon>
        <taxon>Viridiplantae</taxon>
        <taxon>Streptophyta</taxon>
        <taxon>Embryophyta</taxon>
        <taxon>Tracheophyta</taxon>
        <taxon>Spermatophyta</taxon>
        <taxon>Magnoliopsida</taxon>
        <taxon>eudicotyledons</taxon>
        <taxon>Gunneridae</taxon>
        <taxon>Pentapetalae</taxon>
        <taxon>asterids</taxon>
        <taxon>lamiids</taxon>
        <taxon>Lamiales</taxon>
        <taxon>Lamiaceae</taxon>
        <taxon>Nepetoideae</taxon>
        <taxon>Mentheae</taxon>
        <taxon>Salviinae</taxon>
        <taxon>Salvia</taxon>
        <taxon>Salvia subgen. Calosphace</taxon>
        <taxon>core Calosphace</taxon>
    </lineage>
</organism>
<dbReference type="Pfam" id="PF03514">
    <property type="entry name" value="GRAS"/>
    <property type="match status" value="2"/>
</dbReference>
<dbReference type="AlphaFoldDB" id="A0A8X8WRK3"/>
<evidence type="ECO:0000313" key="6">
    <source>
        <dbReference type="Proteomes" id="UP000298416"/>
    </source>
</evidence>
<comment type="caution">
    <text evidence="5">The sequence shown here is derived from an EMBL/GenBank/DDBJ whole genome shotgun (WGS) entry which is preliminary data.</text>
</comment>
<feature type="compositionally biased region" description="Low complexity" evidence="4">
    <location>
        <begin position="193"/>
        <end position="204"/>
    </location>
</feature>
<accession>A0A8X8WRK3</accession>
<reference evidence="5" key="2">
    <citation type="submission" date="2020-08" db="EMBL/GenBank/DDBJ databases">
        <title>Plant Genome Project.</title>
        <authorList>
            <person name="Zhang R.-G."/>
        </authorList>
    </citation>
    <scope>NUCLEOTIDE SEQUENCE</scope>
    <source>
        <strain evidence="5">Huo1</strain>
        <tissue evidence="5">Leaf</tissue>
    </source>
</reference>
<evidence type="ECO:0000256" key="4">
    <source>
        <dbReference type="SAM" id="MobiDB-lite"/>
    </source>
</evidence>
<feature type="region of interest" description="Leucine repeat II (LRII)" evidence="3">
    <location>
        <begin position="403"/>
        <end position="435"/>
    </location>
</feature>
<comment type="similarity">
    <text evidence="3">Belongs to the GRAS family.</text>
</comment>
<keyword evidence="2" id="KW-0804">Transcription</keyword>
<evidence type="ECO:0000256" key="3">
    <source>
        <dbReference type="PROSITE-ProRule" id="PRU01191"/>
    </source>
</evidence>
<reference evidence="5" key="1">
    <citation type="submission" date="2018-01" db="EMBL/GenBank/DDBJ databases">
        <authorList>
            <person name="Mao J.F."/>
        </authorList>
    </citation>
    <scope>NUCLEOTIDE SEQUENCE</scope>
    <source>
        <strain evidence="5">Huo1</strain>
        <tissue evidence="5">Leaf</tissue>
    </source>
</reference>
<dbReference type="EMBL" id="PNBA02000015">
    <property type="protein sequence ID" value="KAG6399275.1"/>
    <property type="molecule type" value="Genomic_DNA"/>
</dbReference>
<evidence type="ECO:0000256" key="1">
    <source>
        <dbReference type="ARBA" id="ARBA00023015"/>
    </source>
</evidence>
<protein>
    <recommendedName>
        <fullName evidence="7">DELLA protein</fullName>
    </recommendedName>
</protein>
<name>A0A8X8WRK3_SALSN</name>
<keyword evidence="6" id="KW-1185">Reference proteome</keyword>
<feature type="short sequence motif" description="VHIID" evidence="3">
    <location>
        <begin position="359"/>
        <end position="363"/>
    </location>
</feature>
<feature type="region of interest" description="Disordered" evidence="4">
    <location>
        <begin position="180"/>
        <end position="242"/>
    </location>
</feature>
<dbReference type="PROSITE" id="PS50985">
    <property type="entry name" value="GRAS"/>
    <property type="match status" value="2"/>
</dbReference>
<evidence type="ECO:0000313" key="5">
    <source>
        <dbReference type="EMBL" id="KAG6399275.1"/>
    </source>
</evidence>
<dbReference type="InterPro" id="IPR005202">
    <property type="entry name" value="TF_GRAS"/>
</dbReference>
<feature type="region of interest" description="VHIID" evidence="3">
    <location>
        <begin position="328"/>
        <end position="393"/>
    </location>
</feature>
<evidence type="ECO:0000256" key="2">
    <source>
        <dbReference type="ARBA" id="ARBA00023163"/>
    </source>
</evidence>
<sequence length="807" mass="90469">MLAGCSSTLLSPRHRLRSEASAQFQACHIPAMTTQRLDLPCSFGRKEASSRPQPVRQIGISVDKGIESKSSLRESIKLPPVAAKRGDEFCARSKKRYAATDERSNYMGRVKKRKNGNGKCVEESGQFMSSEDFWFHANAPQVPFSLSCSGEERGCFDPPPLPPLSNIPWFDSVVTEVTDSGMSKDVHPHREVSASGSSSTSSGSHNLALGLGSSNPTVEREAAGNGSSSRNPSEVVAGHNGSSQREPECVELINLVVACVEQIGSKNIAAVSHCLARLGELASPRGSPLHRLIAYFTEALALRVARLWPQVFHITPPRELEHVDDDALRVLNQVSPITKFVHFTCNEILLRALEGKDRVHIIDFDIKQGLQWPSLFQSLASRASPPSHVRITGIGESKQELMETGDRLAGFAEAFNLPFQFHPVVDRLEDVRLWMLHVKEKETVVANSVFQLHKMLYEGSALREFLGLIRSSNAQVVVMAEQEAAHNEATFDARLFNSLKYYSAVFDSIDSNLTLESPSRMKIEEMFGREIRNIIGCEGRQRFERHEKFDKWQQLMEQGGFRCVGVSERELLQGQMMLKMYSSNHNYRVEVQQGSSSSSSMILSWSDQPLYAVSAWAPISFALSVLGYRDLSIINLWKIVKYTTRGGIYARLFNSLKYYSAVFDSIDSSLPLESPARMKMEEMFGREIRNIIGCEGRHRFERHERFDKWQQLMEQGGFRCVGGSERELLQGQMMLKMYSSNHIYRVEVQQGSSSSSSLTLNWSDQPLYAVSAWAPVNGGGGSSSLPWWLLSSVIILNRNRLRSILRR</sequence>
<dbReference type="PANTHER" id="PTHR31636">
    <property type="entry name" value="OSJNBA0084A10.13 PROTEIN-RELATED"/>
    <property type="match status" value="1"/>
</dbReference>
<keyword evidence="1" id="KW-0805">Transcription regulation</keyword>
<feature type="region of interest" description="SAW" evidence="3">
    <location>
        <begin position="536"/>
        <end position="617"/>
    </location>
</feature>
<proteinExistence type="inferred from homology"/>
<gene>
    <name evidence="5" type="ORF">SASPL_140751</name>
</gene>
<evidence type="ECO:0008006" key="7">
    <source>
        <dbReference type="Google" id="ProtNLM"/>
    </source>
</evidence>
<comment type="caution">
    <text evidence="3">Lacks conserved residue(s) required for the propagation of feature annotation.</text>
</comment>
<dbReference type="Proteomes" id="UP000298416">
    <property type="component" value="Unassembled WGS sequence"/>
</dbReference>
<feature type="compositionally biased region" description="Basic and acidic residues" evidence="4">
    <location>
        <begin position="182"/>
        <end position="192"/>
    </location>
</feature>